<protein>
    <recommendedName>
        <fullName evidence="4">HIG1 domain-containing protein</fullName>
    </recommendedName>
</protein>
<evidence type="ECO:0008006" key="4">
    <source>
        <dbReference type="Google" id="ProtNLM"/>
    </source>
</evidence>
<proteinExistence type="predicted"/>
<comment type="caution">
    <text evidence="2">The sequence shown here is derived from an EMBL/GenBank/DDBJ whole genome shotgun (WGS) entry which is preliminary data.</text>
</comment>
<feature type="compositionally biased region" description="Basic and acidic residues" evidence="1">
    <location>
        <begin position="97"/>
        <end position="153"/>
    </location>
</feature>
<name>A0ABR3XED5_9PEZI</name>
<accession>A0ABR3XED5</accession>
<dbReference type="Proteomes" id="UP001586593">
    <property type="component" value="Unassembled WGS sequence"/>
</dbReference>
<evidence type="ECO:0000313" key="3">
    <source>
        <dbReference type="Proteomes" id="UP001586593"/>
    </source>
</evidence>
<gene>
    <name evidence="2" type="ORF">VTK73DRAFT_645</name>
</gene>
<evidence type="ECO:0000313" key="2">
    <source>
        <dbReference type="EMBL" id="KAL1873994.1"/>
    </source>
</evidence>
<sequence length="180" mass="20410">MDQPPPNLTSSPRKLGNALSKFDLGEDIDFVVGITAAALTADQLIKATHSKRHKTSHFAKASLSAAVAFGAFKMYQRDRDESRDSNPQARRRMFQSTDRRRGGEGRDHPSYNDHYLVEAPRDGPRKEDEEWEAEHAGRQGSERRPWLGDEKRGFSAGSLVDDRDSRSGREWPTQHRSYSK</sequence>
<keyword evidence="3" id="KW-1185">Reference proteome</keyword>
<feature type="compositionally biased region" description="Basic and acidic residues" evidence="1">
    <location>
        <begin position="160"/>
        <end position="173"/>
    </location>
</feature>
<dbReference type="EMBL" id="JAZHXJ010000113">
    <property type="protein sequence ID" value="KAL1873994.1"/>
    <property type="molecule type" value="Genomic_DNA"/>
</dbReference>
<organism evidence="2 3">
    <name type="scientific">Phialemonium thermophilum</name>
    <dbReference type="NCBI Taxonomy" id="223376"/>
    <lineage>
        <taxon>Eukaryota</taxon>
        <taxon>Fungi</taxon>
        <taxon>Dikarya</taxon>
        <taxon>Ascomycota</taxon>
        <taxon>Pezizomycotina</taxon>
        <taxon>Sordariomycetes</taxon>
        <taxon>Sordariomycetidae</taxon>
        <taxon>Cephalothecales</taxon>
        <taxon>Cephalothecaceae</taxon>
        <taxon>Phialemonium</taxon>
    </lineage>
</organism>
<reference evidence="2 3" key="1">
    <citation type="journal article" date="2024" name="Commun. Biol.">
        <title>Comparative genomic analysis of thermophilic fungi reveals convergent evolutionary adaptations and gene losses.</title>
        <authorList>
            <person name="Steindorff A.S."/>
            <person name="Aguilar-Pontes M.V."/>
            <person name="Robinson A.J."/>
            <person name="Andreopoulos B."/>
            <person name="LaButti K."/>
            <person name="Kuo A."/>
            <person name="Mondo S."/>
            <person name="Riley R."/>
            <person name="Otillar R."/>
            <person name="Haridas S."/>
            <person name="Lipzen A."/>
            <person name="Grimwood J."/>
            <person name="Schmutz J."/>
            <person name="Clum A."/>
            <person name="Reid I.D."/>
            <person name="Moisan M.C."/>
            <person name="Butler G."/>
            <person name="Nguyen T.T.M."/>
            <person name="Dewar K."/>
            <person name="Conant G."/>
            <person name="Drula E."/>
            <person name="Henrissat B."/>
            <person name="Hansel C."/>
            <person name="Singer S."/>
            <person name="Hutchinson M.I."/>
            <person name="de Vries R.P."/>
            <person name="Natvig D.O."/>
            <person name="Powell A.J."/>
            <person name="Tsang A."/>
            <person name="Grigoriev I.V."/>
        </authorList>
    </citation>
    <scope>NUCLEOTIDE SEQUENCE [LARGE SCALE GENOMIC DNA]</scope>
    <source>
        <strain evidence="2 3">ATCC 24622</strain>
    </source>
</reference>
<evidence type="ECO:0000256" key="1">
    <source>
        <dbReference type="SAM" id="MobiDB-lite"/>
    </source>
</evidence>
<feature type="region of interest" description="Disordered" evidence="1">
    <location>
        <begin position="77"/>
        <end position="180"/>
    </location>
</feature>